<dbReference type="InterPro" id="IPR036085">
    <property type="entry name" value="PAZ_dom_sf"/>
</dbReference>
<dbReference type="CDD" id="cd04657">
    <property type="entry name" value="Piwi_ago-like"/>
    <property type="match status" value="1"/>
</dbReference>
<keyword evidence="6" id="KW-1185">Reference proteome</keyword>
<dbReference type="SMART" id="SM01163">
    <property type="entry name" value="DUF1785"/>
    <property type="match status" value="1"/>
</dbReference>
<keyword evidence="2" id="KW-0943">RNA-mediated gene silencing</keyword>
<dbReference type="InterPro" id="IPR045246">
    <property type="entry name" value="Piwi_ago-like"/>
</dbReference>
<dbReference type="SMART" id="SM00950">
    <property type="entry name" value="Piwi"/>
    <property type="match status" value="1"/>
</dbReference>
<dbReference type="InterPro" id="IPR014811">
    <property type="entry name" value="ArgoL1"/>
</dbReference>
<sequence>MSIFVDEEGFCSSARKDGVRITMASYSLAGSPRSKGKINSSSPTDGDDGSTPEGCSSDVKDQRDPFVLAPRPAAGRLGAPIKICANLFTVTVAAEMNIYLYEVVVEDDRLPPSVNREVMKALINTYECYFGDVATVYDGRRKLYTNALVPIDRDQESVQVILPQERLDEVFTVKIRLVRKVNIDCRNGLYAMHTVLKHYSSLSFTQVGSSFFEKSRRLSTALGSGREIWFGFHQSIRPTQLGTMLNIDVLATAFYKDLCVIDFLREMFDPHTDFIDQPDVLMSDNQRSKLARELRGLRIYTTHINNIHRKYRVCNVTRKSANAQLFPLADEKGLITEISVAEYFLRKYNHELRYGYLPCLQVGREEGHVYLPLEVCTIAKGQRCSRKLTDAQTSAMIKTTARSAPDRVQATMALAEKLSAALGDEKDGFRVTVHPNMAMVTGRILPAPRILYGGKTRQVVTPDKGIWDMRGKQYFSGVEVHTWAVACFVQCSLCSEAALMSFVGSIQHIANDNGMTMSARPCFCKYAVSCEQVEPMFKFIQSAFPSIQLIVVILGGKTPIYAEVKRVGDTLLGMATQCVQVKHVTKLNSQTLSNLCLKINVKLGGINSVLLPQSRPAVFNEPVVFFGADLCHPSPSDPSKPTIVSVCFSSLAEIIFNAATLFCSFRRNTIKLVCNTTIKRAFPFPLKSVLHSHDTPDSNRSINEQLFHVVASMDGHPSSYSSLVRLQYVRLIDGEQQRRSESIEELDTMAVELLLRFYRITRFKPSRIFYFRSGIPESVSHHVLHDELVALRKACLTLQSSYQPGITFIAVQKNHHTRLFCADRRNMSGRSGNVPAGTIVDSGITDQQQFDFYMCSHSGVQGTSRPCRYHVLWDDNKMSSDELETLIYQLCHTYARCTRAVSVPAPIYYAHLAVQRARHHCADREFESEQNEILARMQREKKRKGPIDLFRRKSKCHDMLQTDQPVSALNYAERIDKSCEYDTAGTNTASASHQILIHEKLKCSMYFC</sequence>
<dbReference type="Gene3D" id="3.40.50.2300">
    <property type="match status" value="1"/>
</dbReference>
<feature type="domain" description="Piwi" evidence="5">
    <location>
        <begin position="549"/>
        <end position="922"/>
    </location>
</feature>
<dbReference type="InterPro" id="IPR003100">
    <property type="entry name" value="PAZ_dom"/>
</dbReference>
<reference evidence="7" key="1">
    <citation type="submission" date="2023-03" db="UniProtKB">
        <authorList>
            <consortium name="WormBaseParasite"/>
        </authorList>
    </citation>
    <scope>IDENTIFICATION</scope>
</reference>
<dbReference type="FunFam" id="3.40.50.2300:FF:000005">
    <property type="entry name" value="Protein argonaute-2"/>
    <property type="match status" value="1"/>
</dbReference>
<organism evidence="6 7">
    <name type="scientific">Ascaris lumbricoides</name>
    <name type="common">Giant roundworm</name>
    <dbReference type="NCBI Taxonomy" id="6252"/>
    <lineage>
        <taxon>Eukaryota</taxon>
        <taxon>Metazoa</taxon>
        <taxon>Ecdysozoa</taxon>
        <taxon>Nematoda</taxon>
        <taxon>Chromadorea</taxon>
        <taxon>Rhabditida</taxon>
        <taxon>Spirurina</taxon>
        <taxon>Ascaridomorpha</taxon>
        <taxon>Ascaridoidea</taxon>
        <taxon>Ascarididae</taxon>
        <taxon>Ascaris</taxon>
    </lineage>
</organism>
<proteinExistence type="inferred from homology"/>
<dbReference type="PANTHER" id="PTHR22891">
    <property type="entry name" value="EUKARYOTIC TRANSLATION INITIATION FACTOR 2C"/>
    <property type="match status" value="1"/>
</dbReference>
<dbReference type="Pfam" id="PF16486">
    <property type="entry name" value="ArgoN"/>
    <property type="match status" value="1"/>
</dbReference>
<evidence type="ECO:0000313" key="7">
    <source>
        <dbReference type="WBParaSite" id="ALUE_0001130701-mRNA-1"/>
    </source>
</evidence>
<name>A0A9J2PMY1_ASCLU</name>
<accession>A0A9J2PMY1</accession>
<dbReference type="AlphaFoldDB" id="A0A9J2PMY1"/>
<evidence type="ECO:0000256" key="3">
    <source>
        <dbReference type="SAM" id="MobiDB-lite"/>
    </source>
</evidence>
<dbReference type="PROSITE" id="PS50822">
    <property type="entry name" value="PIWI"/>
    <property type="match status" value="1"/>
</dbReference>
<dbReference type="SUPFAM" id="SSF53098">
    <property type="entry name" value="Ribonuclease H-like"/>
    <property type="match status" value="2"/>
</dbReference>
<dbReference type="SUPFAM" id="SSF101690">
    <property type="entry name" value="PAZ domain"/>
    <property type="match status" value="1"/>
</dbReference>
<evidence type="ECO:0000259" key="4">
    <source>
        <dbReference type="PROSITE" id="PS50821"/>
    </source>
</evidence>
<dbReference type="InterPro" id="IPR032474">
    <property type="entry name" value="Argonaute_N"/>
</dbReference>
<feature type="region of interest" description="Disordered" evidence="3">
    <location>
        <begin position="29"/>
        <end position="62"/>
    </location>
</feature>
<dbReference type="Gene3D" id="2.170.260.10">
    <property type="entry name" value="paz domain"/>
    <property type="match status" value="1"/>
</dbReference>
<dbReference type="Pfam" id="PF16487">
    <property type="entry name" value="ArgoMid"/>
    <property type="match status" value="1"/>
</dbReference>
<dbReference type="PROSITE" id="PS50821">
    <property type="entry name" value="PAZ"/>
    <property type="match status" value="1"/>
</dbReference>
<dbReference type="CDD" id="cd02846">
    <property type="entry name" value="PAZ_argonaute_like"/>
    <property type="match status" value="1"/>
</dbReference>
<dbReference type="InterPro" id="IPR036397">
    <property type="entry name" value="RNaseH_sf"/>
</dbReference>
<feature type="domain" description="PAZ" evidence="4">
    <location>
        <begin position="259"/>
        <end position="380"/>
    </location>
</feature>
<evidence type="ECO:0000256" key="2">
    <source>
        <dbReference type="ARBA" id="ARBA00023158"/>
    </source>
</evidence>
<dbReference type="GO" id="GO:0031047">
    <property type="term" value="P:regulatory ncRNA-mediated gene silencing"/>
    <property type="evidence" value="ECO:0007669"/>
    <property type="project" value="UniProtKB-KW"/>
</dbReference>
<dbReference type="WBParaSite" id="ALUE_0001130701-mRNA-1">
    <property type="protein sequence ID" value="ALUE_0001130701-mRNA-1"/>
    <property type="gene ID" value="ALUE_0001130701"/>
</dbReference>
<comment type="similarity">
    <text evidence="1">Belongs to the argonaute family. Ago subfamily.</text>
</comment>
<dbReference type="Pfam" id="PF02170">
    <property type="entry name" value="PAZ"/>
    <property type="match status" value="1"/>
</dbReference>
<dbReference type="GO" id="GO:0003723">
    <property type="term" value="F:RNA binding"/>
    <property type="evidence" value="ECO:0007669"/>
    <property type="project" value="InterPro"/>
</dbReference>
<evidence type="ECO:0000313" key="6">
    <source>
        <dbReference type="Proteomes" id="UP000036681"/>
    </source>
</evidence>
<protein>
    <submittedName>
        <fullName evidence="7">Piwi domain-containing protein</fullName>
    </submittedName>
</protein>
<evidence type="ECO:0000256" key="1">
    <source>
        <dbReference type="ARBA" id="ARBA00008201"/>
    </source>
</evidence>
<dbReference type="Gene3D" id="3.30.420.10">
    <property type="entry name" value="Ribonuclease H-like superfamily/Ribonuclease H"/>
    <property type="match status" value="1"/>
</dbReference>
<dbReference type="InterPro" id="IPR032473">
    <property type="entry name" value="Argonaute_Mid_dom"/>
</dbReference>
<dbReference type="SMART" id="SM00949">
    <property type="entry name" value="PAZ"/>
    <property type="match status" value="1"/>
</dbReference>
<dbReference type="Proteomes" id="UP000036681">
    <property type="component" value="Unplaced"/>
</dbReference>
<dbReference type="Pfam" id="PF02171">
    <property type="entry name" value="Piwi"/>
    <property type="match status" value="2"/>
</dbReference>
<dbReference type="Pfam" id="PF08699">
    <property type="entry name" value="ArgoL1"/>
    <property type="match status" value="1"/>
</dbReference>
<dbReference type="FunFam" id="2.170.260.10:FF:000001">
    <property type="entry name" value="Protein argonaute-2"/>
    <property type="match status" value="1"/>
</dbReference>
<dbReference type="InterPro" id="IPR012337">
    <property type="entry name" value="RNaseH-like_sf"/>
</dbReference>
<dbReference type="InterPro" id="IPR003165">
    <property type="entry name" value="Piwi"/>
</dbReference>
<evidence type="ECO:0000259" key="5">
    <source>
        <dbReference type="PROSITE" id="PS50822"/>
    </source>
</evidence>